<accession>A0A941DB62</accession>
<keyword evidence="4" id="KW-1185">Reference proteome</keyword>
<comment type="caution">
    <text evidence="3">The sequence shown here is derived from an EMBL/GenBank/DDBJ whole genome shotgun (WGS) entry which is preliminary data.</text>
</comment>
<evidence type="ECO:0000313" key="3">
    <source>
        <dbReference type="EMBL" id="MBR7745449.1"/>
    </source>
</evidence>
<dbReference type="Pfam" id="PF04187">
    <property type="entry name" value="Cofac_haem_bdg"/>
    <property type="match status" value="1"/>
</dbReference>
<evidence type="ECO:0000259" key="2">
    <source>
        <dbReference type="Pfam" id="PF04187"/>
    </source>
</evidence>
<reference evidence="3 4" key="1">
    <citation type="submission" date="2021-04" db="EMBL/GenBank/DDBJ databases">
        <title>novel species isolated from subtropical streams in China.</title>
        <authorList>
            <person name="Lu H."/>
        </authorList>
    </citation>
    <scope>NUCLEOTIDE SEQUENCE [LARGE SCALE GENOMIC DNA]</scope>
    <source>
        <strain evidence="3 4">BYS107W</strain>
    </source>
</reference>
<feature type="domain" description="Haem-binding uptake Tiki superfamily ChaN" evidence="2">
    <location>
        <begin position="61"/>
        <end position="257"/>
    </location>
</feature>
<protein>
    <submittedName>
        <fullName evidence="3">ChaN family lipoprotein</fullName>
    </submittedName>
</protein>
<dbReference type="Proteomes" id="UP000680158">
    <property type="component" value="Unassembled WGS sequence"/>
</dbReference>
<evidence type="ECO:0000313" key="4">
    <source>
        <dbReference type="Proteomes" id="UP000680158"/>
    </source>
</evidence>
<dbReference type="InterPro" id="IPR007314">
    <property type="entry name" value="Cofac_haem-bd_dom"/>
</dbReference>
<proteinExistence type="predicted"/>
<dbReference type="EMBL" id="JAGSPM010000001">
    <property type="protein sequence ID" value="MBR7745449.1"/>
    <property type="molecule type" value="Genomic_DNA"/>
</dbReference>
<feature type="chain" id="PRO_5037544418" evidence="1">
    <location>
        <begin position="25"/>
        <end position="315"/>
    </location>
</feature>
<sequence length="315" mass="35771">MRKLKIILFSSLFMCLTTSTFVDAQISEPAQEVQRTGLNLIGKVMNSRAQFLDEQSAFDLLRKHRYVFVGEKHDNPAHHQLERRFIQERFADANRNNQGRVVFEMLDNSHEAAIRQLQVETSLDQMKQILNWPEKGSWDWRIYGPNFHEASKRSALAFGNIDRAFISAVYKNGEKNFVGVERFATALNPPDFLRDYLLDQIFSSHCGMQSRETLTPMLHIQLAKDASMATAMLQTDAAMLIAGGEHVRAETGAPWHLRKKNPQADVLIIQMIEVQADSIDLDAYIKKAGKADLYWFTSATESKDYCAGVKGKAAQ</sequence>
<dbReference type="Gene3D" id="1.10.8.760">
    <property type="entry name" value="Haem-binding uptake, Tiki superfamily, ChaN, domain 2"/>
    <property type="match status" value="1"/>
</dbReference>
<organism evidence="3 4">
    <name type="scientific">Undibacterium baiyunense</name>
    <dbReference type="NCBI Taxonomy" id="2828731"/>
    <lineage>
        <taxon>Bacteria</taxon>
        <taxon>Pseudomonadati</taxon>
        <taxon>Pseudomonadota</taxon>
        <taxon>Betaproteobacteria</taxon>
        <taxon>Burkholderiales</taxon>
        <taxon>Oxalobacteraceae</taxon>
        <taxon>Undibacterium</taxon>
    </lineage>
</organism>
<name>A0A941DB62_9BURK</name>
<keyword evidence="1" id="KW-0732">Signal</keyword>
<feature type="signal peptide" evidence="1">
    <location>
        <begin position="1"/>
        <end position="24"/>
    </location>
</feature>
<keyword evidence="3" id="KW-0449">Lipoprotein</keyword>
<dbReference type="CDD" id="cd14727">
    <property type="entry name" value="ChanN-like"/>
    <property type="match status" value="1"/>
</dbReference>
<dbReference type="Gene3D" id="3.40.50.11550">
    <property type="match status" value="1"/>
</dbReference>
<dbReference type="RefSeq" id="WP_212682854.1">
    <property type="nucleotide sequence ID" value="NZ_JAGSPM010000001.1"/>
</dbReference>
<gene>
    <name evidence="3" type="ORF">KDM92_02540</name>
</gene>
<evidence type="ECO:0000256" key="1">
    <source>
        <dbReference type="SAM" id="SignalP"/>
    </source>
</evidence>
<dbReference type="SUPFAM" id="SSF159501">
    <property type="entry name" value="EreA/ChaN-like"/>
    <property type="match status" value="1"/>
</dbReference>
<dbReference type="AlphaFoldDB" id="A0A941DB62"/>